<evidence type="ECO:0000256" key="3">
    <source>
        <dbReference type="ARBA" id="ARBA00022448"/>
    </source>
</evidence>
<evidence type="ECO:0000313" key="9">
    <source>
        <dbReference type="EMBL" id="NNU81745.1"/>
    </source>
</evidence>
<feature type="transmembrane region" description="Helical" evidence="8">
    <location>
        <begin position="97"/>
        <end position="113"/>
    </location>
</feature>
<comment type="caution">
    <text evidence="9">The sequence shown here is derived from an EMBL/GenBank/DDBJ whole genome shotgun (WGS) entry which is preliminary data.</text>
</comment>
<dbReference type="GO" id="GO:0005886">
    <property type="term" value="C:plasma membrane"/>
    <property type="evidence" value="ECO:0007669"/>
    <property type="project" value="UniProtKB-SubCell"/>
</dbReference>
<sequence length="249" mass="26578">MSEQVYFWVAAVLGAFFVGAGKGGVPVVAFLSVAMMSLIMPPLEAAALLLPIYILSDAYGVWLYRREYSRRNMAILIPAAALGILLGWVVADMTDENMVRIAVGAIGLYYLATRLRSMIAGPPAPRAATVPRGVIWGGVCGFTSFVAHAGGPPFQAYVLPQNLPKMVFAGTSTIVFAAINLMKLPPYVALGLLDLSDLRVGAVLAPMALFGAWAGYRLTRLLPERLFFALVELALLAISLQLVYAGLTG</sequence>
<name>A0A849L5S4_9RHOB</name>
<dbReference type="EMBL" id="JABFBC010000002">
    <property type="protein sequence ID" value="NNU81745.1"/>
    <property type="molecule type" value="Genomic_DNA"/>
</dbReference>
<dbReference type="Proteomes" id="UP000572377">
    <property type="component" value="Unassembled WGS sequence"/>
</dbReference>
<keyword evidence="7 8" id="KW-0472">Membrane</keyword>
<dbReference type="PANTHER" id="PTHR30269:SF37">
    <property type="entry name" value="MEMBRANE TRANSPORTER PROTEIN"/>
    <property type="match status" value="1"/>
</dbReference>
<evidence type="ECO:0000256" key="4">
    <source>
        <dbReference type="ARBA" id="ARBA00022475"/>
    </source>
</evidence>
<dbReference type="RefSeq" id="WP_171326565.1">
    <property type="nucleotide sequence ID" value="NZ_JABFBC010000002.1"/>
</dbReference>
<evidence type="ECO:0000256" key="8">
    <source>
        <dbReference type="RuleBase" id="RU363041"/>
    </source>
</evidence>
<evidence type="ECO:0000256" key="1">
    <source>
        <dbReference type="ARBA" id="ARBA00004651"/>
    </source>
</evidence>
<proteinExistence type="inferred from homology"/>
<keyword evidence="10" id="KW-1185">Reference proteome</keyword>
<accession>A0A849L5S4</accession>
<feature type="transmembrane region" description="Helical" evidence="8">
    <location>
        <begin position="166"/>
        <end position="184"/>
    </location>
</feature>
<keyword evidence="3" id="KW-0813">Transport</keyword>
<feature type="transmembrane region" description="Helical" evidence="8">
    <location>
        <begin position="226"/>
        <end position="247"/>
    </location>
</feature>
<dbReference type="InterPro" id="IPR002781">
    <property type="entry name" value="TM_pro_TauE-like"/>
</dbReference>
<dbReference type="InterPro" id="IPR052017">
    <property type="entry name" value="TSUP"/>
</dbReference>
<dbReference type="PANTHER" id="PTHR30269">
    <property type="entry name" value="TRANSMEMBRANE PROTEIN YFCA"/>
    <property type="match status" value="1"/>
</dbReference>
<feature type="transmembrane region" description="Helical" evidence="8">
    <location>
        <begin position="134"/>
        <end position="154"/>
    </location>
</feature>
<reference evidence="9 10" key="1">
    <citation type="submission" date="2020-05" db="EMBL/GenBank/DDBJ databases">
        <title>Gimesia benthica sp. nov., a novel planctomycete isolated from a deep-sea water sample of the Northwest Indian Ocean.</title>
        <authorList>
            <person name="Wang J."/>
            <person name="Ruan C."/>
            <person name="Song L."/>
            <person name="Zhu Y."/>
            <person name="Li A."/>
            <person name="Zheng X."/>
            <person name="Wang L."/>
            <person name="Lu Z."/>
            <person name="Huang Y."/>
            <person name="Du W."/>
            <person name="Zhou Y."/>
            <person name="Huang L."/>
            <person name="Dai X."/>
        </authorList>
    </citation>
    <scope>NUCLEOTIDE SEQUENCE [LARGE SCALE GENOMIC DNA]</scope>
    <source>
        <strain evidence="9 10">YYQ-30</strain>
    </source>
</reference>
<feature type="transmembrane region" description="Helical" evidence="8">
    <location>
        <begin position="45"/>
        <end position="64"/>
    </location>
</feature>
<comment type="similarity">
    <text evidence="2 8">Belongs to the 4-toluene sulfonate uptake permease (TSUP) (TC 2.A.102) family.</text>
</comment>
<evidence type="ECO:0000313" key="10">
    <source>
        <dbReference type="Proteomes" id="UP000572377"/>
    </source>
</evidence>
<protein>
    <recommendedName>
        <fullName evidence="8">Probable membrane transporter protein</fullName>
    </recommendedName>
</protein>
<organism evidence="9 10">
    <name type="scientific">Halovulum dunhuangense</name>
    <dbReference type="NCBI Taxonomy" id="1505036"/>
    <lineage>
        <taxon>Bacteria</taxon>
        <taxon>Pseudomonadati</taxon>
        <taxon>Pseudomonadota</taxon>
        <taxon>Alphaproteobacteria</taxon>
        <taxon>Rhodobacterales</taxon>
        <taxon>Paracoccaceae</taxon>
        <taxon>Halovulum</taxon>
    </lineage>
</organism>
<keyword evidence="5 8" id="KW-0812">Transmembrane</keyword>
<comment type="subcellular location">
    <subcellularLocation>
        <location evidence="1 8">Cell membrane</location>
        <topology evidence="1 8">Multi-pass membrane protein</topology>
    </subcellularLocation>
</comment>
<keyword evidence="4 8" id="KW-1003">Cell membrane</keyword>
<dbReference type="AlphaFoldDB" id="A0A849L5S4"/>
<keyword evidence="6 8" id="KW-1133">Transmembrane helix</keyword>
<evidence type="ECO:0000256" key="2">
    <source>
        <dbReference type="ARBA" id="ARBA00009142"/>
    </source>
</evidence>
<feature type="transmembrane region" description="Helical" evidence="8">
    <location>
        <begin position="196"/>
        <end position="214"/>
    </location>
</feature>
<evidence type="ECO:0000256" key="6">
    <source>
        <dbReference type="ARBA" id="ARBA00022989"/>
    </source>
</evidence>
<feature type="transmembrane region" description="Helical" evidence="8">
    <location>
        <begin position="7"/>
        <end position="39"/>
    </location>
</feature>
<evidence type="ECO:0000256" key="5">
    <source>
        <dbReference type="ARBA" id="ARBA00022692"/>
    </source>
</evidence>
<evidence type="ECO:0000256" key="7">
    <source>
        <dbReference type="ARBA" id="ARBA00023136"/>
    </source>
</evidence>
<dbReference type="Pfam" id="PF01925">
    <property type="entry name" value="TauE"/>
    <property type="match status" value="1"/>
</dbReference>
<feature type="transmembrane region" description="Helical" evidence="8">
    <location>
        <begin position="73"/>
        <end position="91"/>
    </location>
</feature>
<gene>
    <name evidence="9" type="ORF">HMH01_14990</name>
</gene>